<feature type="transmembrane region" description="Helical" evidence="1">
    <location>
        <begin position="118"/>
        <end position="136"/>
    </location>
</feature>
<sequence length="359" mass="36392">MNVDLPTVLLLQHLVVGMLTVVYGVDVVRRGFTSVDRYWMIAYLAAGLASLGHLIGTLTAQRDWTDSVADALLVLAAGAAWSGVRVLDGARPRLWMPVLTAVAVAVAGGLGSSVEPRGYLAVVAGWAVATAVATVRGSAIRHIGGAVIAGSLGVGGSALLLHTVVGMSRDGAAAPTDLMLSPETAALIIMVAVVGTGVGTLLLRTGEGGALQVGEALFDPATGVRTPLGLHGRAAALLEDGRAGGRPSTVAVVELVDAVTLLDAYGSRMIESARELVAAVLIDTAPRGSLVGTVEGTECSFVVVLPDHDAEQADPWRATVVAAVRASRVEVVGDGVRLGVSVGLADGDGALLDLVDRAS</sequence>
<accession>A0A2U1ZY55</accession>
<feature type="transmembrane region" description="Helical" evidence="1">
    <location>
        <begin position="185"/>
        <end position="203"/>
    </location>
</feature>
<reference evidence="2 3" key="1">
    <citation type="submission" date="2018-03" db="EMBL/GenBank/DDBJ databases">
        <title>Genome assembly of novel Miniimonas species PCH200.</title>
        <authorList>
            <person name="Thakur V."/>
            <person name="Kumar V."/>
            <person name="Singh D."/>
        </authorList>
    </citation>
    <scope>NUCLEOTIDE SEQUENCE [LARGE SCALE GENOMIC DNA]</scope>
    <source>
        <strain evidence="2 3">PCH200</strain>
    </source>
</reference>
<evidence type="ECO:0008006" key="4">
    <source>
        <dbReference type="Google" id="ProtNLM"/>
    </source>
</evidence>
<dbReference type="Gene3D" id="3.30.70.270">
    <property type="match status" value="1"/>
</dbReference>
<evidence type="ECO:0000256" key="1">
    <source>
        <dbReference type="SAM" id="Phobius"/>
    </source>
</evidence>
<dbReference type="InterPro" id="IPR043128">
    <property type="entry name" value="Rev_trsase/Diguanyl_cyclase"/>
</dbReference>
<dbReference type="SUPFAM" id="SSF55073">
    <property type="entry name" value="Nucleotide cyclase"/>
    <property type="match status" value="1"/>
</dbReference>
<keyword evidence="1" id="KW-1133">Transmembrane helix</keyword>
<dbReference type="Proteomes" id="UP000245166">
    <property type="component" value="Unassembled WGS sequence"/>
</dbReference>
<proteinExistence type="predicted"/>
<protein>
    <recommendedName>
        <fullName evidence="4">GGDEF domain-containing protein</fullName>
    </recommendedName>
</protein>
<feature type="transmembrane region" description="Helical" evidence="1">
    <location>
        <begin position="68"/>
        <end position="87"/>
    </location>
</feature>
<evidence type="ECO:0000313" key="2">
    <source>
        <dbReference type="EMBL" id="PWD51925.1"/>
    </source>
</evidence>
<dbReference type="RefSeq" id="WP_109230307.1">
    <property type="nucleotide sequence ID" value="NZ_PYHR01000002.1"/>
</dbReference>
<dbReference type="OrthoDB" id="5115878at2"/>
<keyword evidence="3" id="KW-1185">Reference proteome</keyword>
<organism evidence="2 3">
    <name type="scientific">Serinibacter arcticus</name>
    <dbReference type="NCBI Taxonomy" id="1655435"/>
    <lineage>
        <taxon>Bacteria</taxon>
        <taxon>Bacillati</taxon>
        <taxon>Actinomycetota</taxon>
        <taxon>Actinomycetes</taxon>
        <taxon>Micrococcales</taxon>
        <taxon>Beutenbergiaceae</taxon>
        <taxon>Serinibacter</taxon>
    </lineage>
</organism>
<feature type="transmembrane region" description="Helical" evidence="1">
    <location>
        <begin position="6"/>
        <end position="25"/>
    </location>
</feature>
<feature type="transmembrane region" description="Helical" evidence="1">
    <location>
        <begin position="37"/>
        <end position="56"/>
    </location>
</feature>
<dbReference type="EMBL" id="PYHR01000002">
    <property type="protein sequence ID" value="PWD51925.1"/>
    <property type="molecule type" value="Genomic_DNA"/>
</dbReference>
<evidence type="ECO:0000313" key="3">
    <source>
        <dbReference type="Proteomes" id="UP000245166"/>
    </source>
</evidence>
<feature type="transmembrane region" description="Helical" evidence="1">
    <location>
        <begin position="143"/>
        <end position="165"/>
    </location>
</feature>
<gene>
    <name evidence="2" type="ORF">C8046_16015</name>
</gene>
<name>A0A2U1ZY55_9MICO</name>
<dbReference type="AlphaFoldDB" id="A0A2U1ZY55"/>
<keyword evidence="1" id="KW-0472">Membrane</keyword>
<comment type="caution">
    <text evidence="2">The sequence shown here is derived from an EMBL/GenBank/DDBJ whole genome shotgun (WGS) entry which is preliminary data.</text>
</comment>
<keyword evidence="1" id="KW-0812">Transmembrane</keyword>
<feature type="transmembrane region" description="Helical" evidence="1">
    <location>
        <begin position="94"/>
        <end position="112"/>
    </location>
</feature>
<dbReference type="InterPro" id="IPR029787">
    <property type="entry name" value="Nucleotide_cyclase"/>
</dbReference>